<protein>
    <submittedName>
        <fullName evidence="2">Uncharacterized protein</fullName>
    </submittedName>
</protein>
<name>A0A0A9HJD1_ARUDO</name>
<keyword evidence="1" id="KW-0472">Membrane</keyword>
<evidence type="ECO:0000256" key="1">
    <source>
        <dbReference type="SAM" id="Phobius"/>
    </source>
</evidence>
<accession>A0A0A9HJD1</accession>
<proteinExistence type="predicted"/>
<keyword evidence="1" id="KW-0812">Transmembrane</keyword>
<reference evidence="2" key="2">
    <citation type="journal article" date="2015" name="Data Brief">
        <title>Shoot transcriptome of the giant reed, Arundo donax.</title>
        <authorList>
            <person name="Barrero R.A."/>
            <person name="Guerrero F.D."/>
            <person name="Moolhuijzen P."/>
            <person name="Goolsby J.A."/>
            <person name="Tidwell J."/>
            <person name="Bellgard S.E."/>
            <person name="Bellgard M.I."/>
        </authorList>
    </citation>
    <scope>NUCLEOTIDE SEQUENCE</scope>
    <source>
        <tissue evidence="2">Shoot tissue taken approximately 20 cm above the soil surface</tissue>
    </source>
</reference>
<feature type="transmembrane region" description="Helical" evidence="1">
    <location>
        <begin position="20"/>
        <end position="39"/>
    </location>
</feature>
<organism evidence="2">
    <name type="scientific">Arundo donax</name>
    <name type="common">Giant reed</name>
    <name type="synonym">Donax arundinaceus</name>
    <dbReference type="NCBI Taxonomy" id="35708"/>
    <lineage>
        <taxon>Eukaryota</taxon>
        <taxon>Viridiplantae</taxon>
        <taxon>Streptophyta</taxon>
        <taxon>Embryophyta</taxon>
        <taxon>Tracheophyta</taxon>
        <taxon>Spermatophyta</taxon>
        <taxon>Magnoliopsida</taxon>
        <taxon>Liliopsida</taxon>
        <taxon>Poales</taxon>
        <taxon>Poaceae</taxon>
        <taxon>PACMAD clade</taxon>
        <taxon>Arundinoideae</taxon>
        <taxon>Arundineae</taxon>
        <taxon>Arundo</taxon>
    </lineage>
</organism>
<dbReference type="EMBL" id="GBRH01160631">
    <property type="protein sequence ID" value="JAE37265.1"/>
    <property type="molecule type" value="Transcribed_RNA"/>
</dbReference>
<keyword evidence="1" id="KW-1133">Transmembrane helix</keyword>
<evidence type="ECO:0000313" key="2">
    <source>
        <dbReference type="EMBL" id="JAE37265.1"/>
    </source>
</evidence>
<dbReference type="AlphaFoldDB" id="A0A0A9HJD1"/>
<reference evidence="2" key="1">
    <citation type="submission" date="2014-09" db="EMBL/GenBank/DDBJ databases">
        <authorList>
            <person name="Magalhaes I.L.F."/>
            <person name="Oliveira U."/>
            <person name="Santos F.R."/>
            <person name="Vidigal T.H.D.A."/>
            <person name="Brescovit A.D."/>
            <person name="Santos A.J."/>
        </authorList>
    </citation>
    <scope>NUCLEOTIDE SEQUENCE</scope>
    <source>
        <tissue evidence="2">Shoot tissue taken approximately 20 cm above the soil surface</tissue>
    </source>
</reference>
<sequence>MYGWPSWNAAFWHHFVWYRNYDLCMCIAAYSLIEGLWILQNQDGSDLGNGFRKHLD</sequence>